<organism evidence="2 3">
    <name type="scientific">Actinoplanes digitatis</name>
    <dbReference type="NCBI Taxonomy" id="1868"/>
    <lineage>
        <taxon>Bacteria</taxon>
        <taxon>Bacillati</taxon>
        <taxon>Actinomycetota</taxon>
        <taxon>Actinomycetes</taxon>
        <taxon>Micromonosporales</taxon>
        <taxon>Micromonosporaceae</taxon>
        <taxon>Actinoplanes</taxon>
    </lineage>
</organism>
<sequence>MKAACASSSVRDRQVRNQWRPRSTTQSARLGRHDVQIDARRVAGIRLTQQALDGRRPRIGEAAVDDGEQVDVAAAGAESAGGQGTVQDHRPGRGAGDVGDGAGERPGGGHGGRFVGSGHPRQVTGPGLEK</sequence>
<dbReference type="EMBL" id="JACHNH010000001">
    <property type="protein sequence ID" value="MBB4764165.1"/>
    <property type="molecule type" value="Genomic_DNA"/>
</dbReference>
<comment type="caution">
    <text evidence="2">The sequence shown here is derived from an EMBL/GenBank/DDBJ whole genome shotgun (WGS) entry which is preliminary data.</text>
</comment>
<dbReference type="RefSeq" id="WP_184995385.1">
    <property type="nucleotide sequence ID" value="NZ_BOMK01000069.1"/>
</dbReference>
<feature type="compositionally biased region" description="Gly residues" evidence="1">
    <location>
        <begin position="93"/>
        <end position="115"/>
    </location>
</feature>
<dbReference type="Proteomes" id="UP000578112">
    <property type="component" value="Unassembled WGS sequence"/>
</dbReference>
<evidence type="ECO:0000313" key="2">
    <source>
        <dbReference type="EMBL" id="MBB4764165.1"/>
    </source>
</evidence>
<evidence type="ECO:0000256" key="1">
    <source>
        <dbReference type="SAM" id="MobiDB-lite"/>
    </source>
</evidence>
<accession>A0A7W7MS11</accession>
<keyword evidence="3" id="KW-1185">Reference proteome</keyword>
<feature type="compositionally biased region" description="Polar residues" evidence="1">
    <location>
        <begin position="16"/>
        <end position="28"/>
    </location>
</feature>
<proteinExistence type="predicted"/>
<gene>
    <name evidence="2" type="ORF">BJ971_004721</name>
</gene>
<dbReference type="AlphaFoldDB" id="A0A7W7MS11"/>
<evidence type="ECO:0000313" key="3">
    <source>
        <dbReference type="Proteomes" id="UP000578112"/>
    </source>
</evidence>
<reference evidence="2 3" key="1">
    <citation type="submission" date="2020-08" db="EMBL/GenBank/DDBJ databases">
        <title>Sequencing the genomes of 1000 actinobacteria strains.</title>
        <authorList>
            <person name="Klenk H.-P."/>
        </authorList>
    </citation>
    <scope>NUCLEOTIDE SEQUENCE [LARGE SCALE GENOMIC DNA]</scope>
    <source>
        <strain evidence="2 3">DSM 43149</strain>
    </source>
</reference>
<name>A0A7W7MS11_9ACTN</name>
<feature type="region of interest" description="Disordered" evidence="1">
    <location>
        <begin position="61"/>
        <end position="130"/>
    </location>
</feature>
<protein>
    <submittedName>
        <fullName evidence="2">Uncharacterized protein</fullName>
    </submittedName>
</protein>
<feature type="region of interest" description="Disordered" evidence="1">
    <location>
        <begin position="1"/>
        <end position="33"/>
    </location>
</feature>